<dbReference type="Gene3D" id="3.30.70.120">
    <property type="match status" value="1"/>
</dbReference>
<feature type="transmembrane region" description="Helical" evidence="6">
    <location>
        <begin position="12"/>
        <end position="32"/>
    </location>
</feature>
<dbReference type="AlphaFoldDB" id="A0A7X2T0Q7"/>
<evidence type="ECO:0000256" key="1">
    <source>
        <dbReference type="ARBA" id="ARBA00004651"/>
    </source>
</evidence>
<comment type="subcellular location">
    <subcellularLocation>
        <location evidence="1">Cell membrane</location>
        <topology evidence="1">Multi-pass membrane protein</topology>
    </subcellularLocation>
</comment>
<evidence type="ECO:0000256" key="6">
    <source>
        <dbReference type="SAM" id="Phobius"/>
    </source>
</evidence>
<evidence type="ECO:0000313" key="8">
    <source>
        <dbReference type="EMBL" id="MSR90405.1"/>
    </source>
</evidence>
<proteinExistence type="predicted"/>
<dbReference type="Pfam" id="PF10035">
    <property type="entry name" value="DUF2179"/>
    <property type="match status" value="1"/>
</dbReference>
<dbReference type="GO" id="GO:0005886">
    <property type="term" value="C:plasma membrane"/>
    <property type="evidence" value="ECO:0007669"/>
    <property type="project" value="UniProtKB-SubCell"/>
</dbReference>
<evidence type="ECO:0000313" key="9">
    <source>
        <dbReference type="Proteomes" id="UP000460287"/>
    </source>
</evidence>
<evidence type="ECO:0000259" key="7">
    <source>
        <dbReference type="Pfam" id="PF10035"/>
    </source>
</evidence>
<dbReference type="InterPro" id="IPR003740">
    <property type="entry name" value="YitT"/>
</dbReference>
<keyword evidence="2" id="KW-1003">Cell membrane</keyword>
<dbReference type="RefSeq" id="WP_154530291.1">
    <property type="nucleotide sequence ID" value="NZ_VULX01000002.1"/>
</dbReference>
<dbReference type="Pfam" id="PF02588">
    <property type="entry name" value="YitT_membrane"/>
    <property type="match status" value="1"/>
</dbReference>
<protein>
    <submittedName>
        <fullName evidence="8">YitT family protein</fullName>
    </submittedName>
</protein>
<dbReference type="PIRSF" id="PIRSF006483">
    <property type="entry name" value="Membrane_protein_YitT"/>
    <property type="match status" value="1"/>
</dbReference>
<evidence type="ECO:0000256" key="4">
    <source>
        <dbReference type="ARBA" id="ARBA00022989"/>
    </source>
</evidence>
<dbReference type="EMBL" id="VULX01000002">
    <property type="protein sequence ID" value="MSR90405.1"/>
    <property type="molecule type" value="Genomic_DNA"/>
</dbReference>
<feature type="transmembrane region" description="Helical" evidence="6">
    <location>
        <begin position="111"/>
        <end position="131"/>
    </location>
</feature>
<name>A0A7X2T0Q7_9CLOT</name>
<dbReference type="PANTHER" id="PTHR33545">
    <property type="entry name" value="UPF0750 MEMBRANE PROTEIN YITT-RELATED"/>
    <property type="match status" value="1"/>
</dbReference>
<dbReference type="CDD" id="cd16380">
    <property type="entry name" value="YitT_C"/>
    <property type="match status" value="1"/>
</dbReference>
<sequence>MNYLKSKRDYLLDIFIIILGAFIASIGVNLFLSHAKLLSGGATGVGLIIQYMTGFQAGFSVFLINLPLFIVSYFKLNKKFTIYSAIGMVALSLSLVVTSPISHVLNINNDLLLYCIYGRVFCGLGYGLIFSRNGSTGGTDIITMLIRQKYSSFNIGSVGFSLNLIIVSIGAFLFGLPKALYTLISMFIQGFVLDRVIRGVSHKNLLFIITEKEDAVIDYVMNNLHRGITSLAAEGEYTHSKRRMLYCILTPRQMIELKRTIHLIDPKAFVTVVDVSEVRGKGFANI</sequence>
<keyword evidence="9" id="KW-1185">Reference proteome</keyword>
<keyword evidence="4 6" id="KW-1133">Transmembrane helix</keyword>
<feature type="transmembrane region" description="Helical" evidence="6">
    <location>
        <begin position="44"/>
        <end position="70"/>
    </location>
</feature>
<reference evidence="8 9" key="1">
    <citation type="submission" date="2019-08" db="EMBL/GenBank/DDBJ databases">
        <title>In-depth cultivation of the pig gut microbiome towards novel bacterial diversity and tailored functional studies.</title>
        <authorList>
            <person name="Wylensek D."/>
            <person name="Hitch T.C.A."/>
            <person name="Clavel T."/>
        </authorList>
    </citation>
    <scope>NUCLEOTIDE SEQUENCE [LARGE SCALE GENOMIC DNA]</scope>
    <source>
        <strain evidence="8 9">WCA-383-APC-5B</strain>
    </source>
</reference>
<keyword evidence="5 6" id="KW-0472">Membrane</keyword>
<feature type="transmembrane region" description="Helical" evidence="6">
    <location>
        <begin position="152"/>
        <end position="173"/>
    </location>
</feature>
<dbReference type="InterPro" id="IPR015867">
    <property type="entry name" value="N-reg_PII/ATP_PRibTrfase_C"/>
</dbReference>
<comment type="caution">
    <text evidence="8">The sequence shown here is derived from an EMBL/GenBank/DDBJ whole genome shotgun (WGS) entry which is preliminary data.</text>
</comment>
<feature type="domain" description="DUF2179" evidence="7">
    <location>
        <begin position="226"/>
        <end position="280"/>
    </location>
</feature>
<evidence type="ECO:0000256" key="2">
    <source>
        <dbReference type="ARBA" id="ARBA00022475"/>
    </source>
</evidence>
<dbReference type="PANTHER" id="PTHR33545:SF5">
    <property type="entry name" value="UPF0750 MEMBRANE PROTEIN YITT"/>
    <property type="match status" value="1"/>
</dbReference>
<gene>
    <name evidence="8" type="ORF">FYJ33_02980</name>
</gene>
<dbReference type="Proteomes" id="UP000460287">
    <property type="component" value="Unassembled WGS sequence"/>
</dbReference>
<evidence type="ECO:0000256" key="3">
    <source>
        <dbReference type="ARBA" id="ARBA00022692"/>
    </source>
</evidence>
<organism evidence="8 9">
    <name type="scientific">Inconstantimicrobium porci</name>
    <dbReference type="NCBI Taxonomy" id="2652291"/>
    <lineage>
        <taxon>Bacteria</taxon>
        <taxon>Bacillati</taxon>
        <taxon>Bacillota</taxon>
        <taxon>Clostridia</taxon>
        <taxon>Eubacteriales</taxon>
        <taxon>Clostridiaceae</taxon>
        <taxon>Inconstantimicrobium</taxon>
    </lineage>
</organism>
<dbReference type="InterPro" id="IPR051461">
    <property type="entry name" value="UPF0750_membrane"/>
</dbReference>
<dbReference type="InterPro" id="IPR019264">
    <property type="entry name" value="DUF2179"/>
</dbReference>
<accession>A0A7X2T0Q7</accession>
<evidence type="ECO:0000256" key="5">
    <source>
        <dbReference type="ARBA" id="ARBA00023136"/>
    </source>
</evidence>
<feature type="transmembrane region" description="Helical" evidence="6">
    <location>
        <begin position="82"/>
        <end position="105"/>
    </location>
</feature>
<keyword evidence="3 6" id="KW-0812">Transmembrane</keyword>